<sequence length="120" mass="12980">MPEAGAAEAAESRMGPVSEWKSDMVHVATVQAAAPRAPLVQLFCDWMAGLFHTRGSHAAGQRLLLYRPEGVCERVWLGKVQTRDSGGGGERRQPAPPAAPYPCLSVPVLFITWISPEQTL</sequence>
<comment type="caution">
    <text evidence="2">The sequence shown here is derived from an EMBL/GenBank/DDBJ whole genome shotgun (WGS) entry which is preliminary data.</text>
</comment>
<dbReference type="Proteomes" id="UP001311232">
    <property type="component" value="Unassembled WGS sequence"/>
</dbReference>
<feature type="non-terminal residue" evidence="2">
    <location>
        <position position="120"/>
    </location>
</feature>
<keyword evidence="3" id="KW-1185">Reference proteome</keyword>
<reference evidence="2 3" key="1">
    <citation type="submission" date="2021-06" db="EMBL/GenBank/DDBJ databases">
        <authorList>
            <person name="Palmer J.M."/>
        </authorList>
    </citation>
    <scope>NUCLEOTIDE SEQUENCE [LARGE SCALE GENOMIC DNA]</scope>
    <source>
        <strain evidence="2 3">MEX-2019</strain>
        <tissue evidence="2">Muscle</tissue>
    </source>
</reference>
<protein>
    <submittedName>
        <fullName evidence="2">Uncharacterized protein</fullName>
    </submittedName>
</protein>
<name>A0AAV9QUB6_9TELE</name>
<evidence type="ECO:0000256" key="1">
    <source>
        <dbReference type="SAM" id="MobiDB-lite"/>
    </source>
</evidence>
<evidence type="ECO:0000313" key="3">
    <source>
        <dbReference type="Proteomes" id="UP001311232"/>
    </source>
</evidence>
<proteinExistence type="predicted"/>
<dbReference type="EMBL" id="JAHHUM010002907">
    <property type="protein sequence ID" value="KAK5599917.1"/>
    <property type="molecule type" value="Genomic_DNA"/>
</dbReference>
<feature type="region of interest" description="Disordered" evidence="1">
    <location>
        <begin position="82"/>
        <end position="102"/>
    </location>
</feature>
<accession>A0AAV9QUB6</accession>
<gene>
    <name evidence="2" type="ORF">CRENBAI_013382</name>
</gene>
<organism evidence="2 3">
    <name type="scientific">Crenichthys baileyi</name>
    <name type="common">White River springfish</name>
    <dbReference type="NCBI Taxonomy" id="28760"/>
    <lineage>
        <taxon>Eukaryota</taxon>
        <taxon>Metazoa</taxon>
        <taxon>Chordata</taxon>
        <taxon>Craniata</taxon>
        <taxon>Vertebrata</taxon>
        <taxon>Euteleostomi</taxon>
        <taxon>Actinopterygii</taxon>
        <taxon>Neopterygii</taxon>
        <taxon>Teleostei</taxon>
        <taxon>Neoteleostei</taxon>
        <taxon>Acanthomorphata</taxon>
        <taxon>Ovalentaria</taxon>
        <taxon>Atherinomorphae</taxon>
        <taxon>Cyprinodontiformes</taxon>
        <taxon>Goodeidae</taxon>
        <taxon>Crenichthys</taxon>
    </lineage>
</organism>
<dbReference type="AlphaFoldDB" id="A0AAV9QUB6"/>
<evidence type="ECO:0000313" key="2">
    <source>
        <dbReference type="EMBL" id="KAK5599917.1"/>
    </source>
</evidence>